<feature type="domain" description="DUF6535" evidence="2">
    <location>
        <begin position="30"/>
        <end position="208"/>
    </location>
</feature>
<organism evidence="3 4">
    <name type="scientific">Mycena citricolor</name>
    <dbReference type="NCBI Taxonomy" id="2018698"/>
    <lineage>
        <taxon>Eukaryota</taxon>
        <taxon>Fungi</taxon>
        <taxon>Dikarya</taxon>
        <taxon>Basidiomycota</taxon>
        <taxon>Agaricomycotina</taxon>
        <taxon>Agaricomycetes</taxon>
        <taxon>Agaricomycetidae</taxon>
        <taxon>Agaricales</taxon>
        <taxon>Marasmiineae</taxon>
        <taxon>Mycenaceae</taxon>
        <taxon>Mycena</taxon>
    </lineage>
</organism>
<keyword evidence="1" id="KW-0472">Membrane</keyword>
<feature type="transmembrane region" description="Helical" evidence="1">
    <location>
        <begin position="194"/>
        <end position="214"/>
    </location>
</feature>
<name>A0AAD2GVJ9_9AGAR</name>
<gene>
    <name evidence="3" type="ORF">MYCIT1_LOCUS2879</name>
</gene>
<evidence type="ECO:0000259" key="2">
    <source>
        <dbReference type="Pfam" id="PF20153"/>
    </source>
</evidence>
<keyword evidence="4" id="KW-1185">Reference proteome</keyword>
<feature type="transmembrane region" description="Helical" evidence="1">
    <location>
        <begin position="221"/>
        <end position="240"/>
    </location>
</feature>
<dbReference type="AlphaFoldDB" id="A0AAD2GVJ9"/>
<keyword evidence="1" id="KW-0812">Transmembrane</keyword>
<keyword evidence="1" id="KW-1133">Transmembrane helix</keyword>
<evidence type="ECO:0000313" key="4">
    <source>
        <dbReference type="Proteomes" id="UP001295794"/>
    </source>
</evidence>
<sequence length="884" mass="99061">MPRAEQRQTNQRDADDAFSEREKAIGNKLWGVYITEAEKYDQGLIDGWRSEMDGLLIFAGLFSGVVTTFIIDSYKTLNPDSGSQTVVSLNQISQQLANINNSTAGMDALSPTAPFSPPASALVCNALWFASLALSLSSALVATLVEQWAREYQHRTSMFSSISIRSRVYMYLYYGLQRFNMHTIVGIPPLLLHASLVLFLAGLVAFLVPVNVIIMSISSALLGLFVFVYLLFTVLPLFFLDCPYQTPLTRILWPLKQSMASMLTASVQRAAAAWKAFLQRSIAVPDPEKAAEPTVTNPDASTEPFTAEDTLLQPQSMVDAMKSEALRSTVKTETRALAWTVRSLSDDQELEPFVEGLPQVLWDFEHSKPRRVYQALFQSLLRDPEIHLCQRLGDFMVGSTSNLLEDKVRVRRQLSVLRAIWAICAFSLHTGSPLQSPIGEADVDSALLGTKFLNSPDVQSMVPAVTALIHLNVIDSRGRDGASTQARSSDGHLGAEAHADMHDAYTRYLMAFSQCAATFQRDVTVSLFDPPQLRCTEAGYWILQDALEKLIDSALDKTADETADNVVFAARQMISLFAQTSEYPVWWLPGLGPFLVRHSTLVGSDPKFDAEHDYTRFLCHKLCDNLKDKDKPQESVDALQLIYRNLLESDEPPRDLDTHLLVLYTLRTKAADIRTYHLAAIVQCVVLKYLRRDPSKLEQLPSMFDDEDWFRSVLGLENDEPTEQVSTLQISECVRVGAMTAFFEQCAARSPDQTERDLDLETFKVVRHAHMVIFLAIPIKLQRRFANAAAGFIRKYPENCLANRDGLFSVLVWAVAGGGFIREDGYITDLDALRVLDTAVSEMQTDDQQQDHRDNAQRIRERMQDRLRPKNISAEYVPLVSDGE</sequence>
<proteinExistence type="predicted"/>
<comment type="caution">
    <text evidence="3">The sequence shown here is derived from an EMBL/GenBank/DDBJ whole genome shotgun (WGS) entry which is preliminary data.</text>
</comment>
<feature type="transmembrane region" description="Helical" evidence="1">
    <location>
        <begin position="54"/>
        <end position="71"/>
    </location>
</feature>
<dbReference type="InterPro" id="IPR045338">
    <property type="entry name" value="DUF6535"/>
</dbReference>
<evidence type="ECO:0000256" key="1">
    <source>
        <dbReference type="SAM" id="Phobius"/>
    </source>
</evidence>
<evidence type="ECO:0000313" key="3">
    <source>
        <dbReference type="EMBL" id="CAK5263420.1"/>
    </source>
</evidence>
<dbReference type="Proteomes" id="UP001295794">
    <property type="component" value="Unassembled WGS sequence"/>
</dbReference>
<dbReference type="Pfam" id="PF20153">
    <property type="entry name" value="DUF6535"/>
    <property type="match status" value="1"/>
</dbReference>
<dbReference type="EMBL" id="CAVNYO010000040">
    <property type="protein sequence ID" value="CAK5263420.1"/>
    <property type="molecule type" value="Genomic_DNA"/>
</dbReference>
<reference evidence="3" key="1">
    <citation type="submission" date="2023-11" db="EMBL/GenBank/DDBJ databases">
        <authorList>
            <person name="De Vega J J."/>
            <person name="De Vega J J."/>
        </authorList>
    </citation>
    <scope>NUCLEOTIDE SEQUENCE</scope>
</reference>
<feature type="transmembrane region" description="Helical" evidence="1">
    <location>
        <begin position="126"/>
        <end position="145"/>
    </location>
</feature>
<accession>A0AAD2GVJ9</accession>
<protein>
    <recommendedName>
        <fullName evidence="2">DUF6535 domain-containing protein</fullName>
    </recommendedName>
</protein>